<dbReference type="OrthoDB" id="9798990at2"/>
<dbReference type="PANTHER" id="PTHR36173:SF2">
    <property type="entry name" value="RIBONUCLEASE VAPC16"/>
    <property type="match status" value="1"/>
</dbReference>
<dbReference type="PANTHER" id="PTHR36173">
    <property type="entry name" value="RIBONUCLEASE VAPC16-RELATED"/>
    <property type="match status" value="1"/>
</dbReference>
<dbReference type="Pfam" id="PF01850">
    <property type="entry name" value="PIN"/>
    <property type="match status" value="1"/>
</dbReference>
<accession>A0A840XKD0</accession>
<dbReference type="Proteomes" id="UP000552883">
    <property type="component" value="Unassembled WGS sequence"/>
</dbReference>
<evidence type="ECO:0000256" key="3">
    <source>
        <dbReference type="ARBA" id="ARBA00022801"/>
    </source>
</evidence>
<keyword evidence="7" id="KW-1185">Reference proteome</keyword>
<dbReference type="GO" id="GO:0046872">
    <property type="term" value="F:metal ion binding"/>
    <property type="evidence" value="ECO:0007669"/>
    <property type="project" value="UniProtKB-KW"/>
</dbReference>
<dbReference type="GO" id="GO:0016787">
    <property type="term" value="F:hydrolase activity"/>
    <property type="evidence" value="ECO:0007669"/>
    <property type="project" value="UniProtKB-KW"/>
</dbReference>
<dbReference type="AlphaFoldDB" id="A0A840XKD0"/>
<dbReference type="EMBL" id="JACHBS010000001">
    <property type="protein sequence ID" value="MBB5618942.1"/>
    <property type="molecule type" value="Genomic_DNA"/>
</dbReference>
<dbReference type="InterPro" id="IPR029060">
    <property type="entry name" value="PIN-like_dom_sf"/>
</dbReference>
<evidence type="ECO:0000313" key="6">
    <source>
        <dbReference type="EMBL" id="MBB5618942.1"/>
    </source>
</evidence>
<keyword evidence="4" id="KW-0460">Magnesium</keyword>
<reference evidence="6 7" key="1">
    <citation type="submission" date="2020-08" db="EMBL/GenBank/DDBJ databases">
        <title>Sequencing the genomes of 1000 actinobacteria strains.</title>
        <authorList>
            <person name="Klenk H.-P."/>
        </authorList>
    </citation>
    <scope>NUCLEOTIDE SEQUENCE [LARGE SCALE GENOMIC DNA]</scope>
    <source>
        <strain evidence="6 7">DSM 23889</strain>
    </source>
</reference>
<dbReference type="InterPro" id="IPR041705">
    <property type="entry name" value="PIN_Sll0205"/>
</dbReference>
<evidence type="ECO:0000256" key="1">
    <source>
        <dbReference type="ARBA" id="ARBA00022722"/>
    </source>
</evidence>
<keyword evidence="3" id="KW-0378">Hydrolase</keyword>
<dbReference type="SUPFAM" id="SSF88723">
    <property type="entry name" value="PIN domain-like"/>
    <property type="match status" value="1"/>
</dbReference>
<evidence type="ECO:0000256" key="4">
    <source>
        <dbReference type="ARBA" id="ARBA00022842"/>
    </source>
</evidence>
<protein>
    <submittedName>
        <fullName evidence="6">PIN domain nuclease of toxin-antitoxin system</fullName>
    </submittedName>
</protein>
<evidence type="ECO:0000259" key="5">
    <source>
        <dbReference type="Pfam" id="PF01850"/>
    </source>
</evidence>
<feature type="domain" description="PIN" evidence="5">
    <location>
        <begin position="4"/>
        <end position="124"/>
    </location>
</feature>
<dbReference type="GO" id="GO:0004518">
    <property type="term" value="F:nuclease activity"/>
    <property type="evidence" value="ECO:0007669"/>
    <property type="project" value="UniProtKB-KW"/>
</dbReference>
<name>A0A840XKD0_9MICO</name>
<keyword evidence="1" id="KW-0540">Nuclease</keyword>
<dbReference type="InterPro" id="IPR002716">
    <property type="entry name" value="PIN_dom"/>
</dbReference>
<organism evidence="6 7">
    <name type="scientific">Microcella frigidaquae</name>
    <dbReference type="NCBI Taxonomy" id="424758"/>
    <lineage>
        <taxon>Bacteria</taxon>
        <taxon>Bacillati</taxon>
        <taxon>Actinomycetota</taxon>
        <taxon>Actinomycetes</taxon>
        <taxon>Micrococcales</taxon>
        <taxon>Microbacteriaceae</taxon>
        <taxon>Microcella</taxon>
    </lineage>
</organism>
<dbReference type="CDD" id="cd09872">
    <property type="entry name" value="PIN_Sll0205-like"/>
    <property type="match status" value="1"/>
</dbReference>
<dbReference type="RefSeq" id="WP_153982363.1">
    <property type="nucleotide sequence ID" value="NZ_BAAANZ010000007.1"/>
</dbReference>
<dbReference type="Gene3D" id="3.40.50.1010">
    <property type="entry name" value="5'-nuclease"/>
    <property type="match status" value="1"/>
</dbReference>
<sequence>MTLLLDTHVLLWALGAPRRLPEPVRSALADRRTPLLVSAASAFEIATKHRLGRLPEASALIHHFDQQVERLGADPLPISAQHAIAAGSLDWAHRDPFDRMLAAQAMSDGLELVTADPAFSGVAGLSTRWG</sequence>
<gene>
    <name evidence="6" type="ORF">BJ959_002438</name>
</gene>
<proteinExistence type="predicted"/>
<evidence type="ECO:0000256" key="2">
    <source>
        <dbReference type="ARBA" id="ARBA00022723"/>
    </source>
</evidence>
<comment type="caution">
    <text evidence="6">The sequence shown here is derived from an EMBL/GenBank/DDBJ whole genome shotgun (WGS) entry which is preliminary data.</text>
</comment>
<evidence type="ECO:0000313" key="7">
    <source>
        <dbReference type="Proteomes" id="UP000552883"/>
    </source>
</evidence>
<keyword evidence="2" id="KW-0479">Metal-binding</keyword>
<dbReference type="InterPro" id="IPR052919">
    <property type="entry name" value="TA_system_RNase"/>
</dbReference>